<comment type="caution">
    <text evidence="1">The sequence shown here is derived from an EMBL/GenBank/DDBJ whole genome shotgun (WGS) entry which is preliminary data.</text>
</comment>
<evidence type="ECO:0000313" key="2">
    <source>
        <dbReference type="Proteomes" id="UP000033647"/>
    </source>
</evidence>
<reference evidence="1 2" key="1">
    <citation type="submission" date="2015-03" db="EMBL/GenBank/DDBJ databases">
        <title>RNA-seq based gene annotation and comparative genomics of four Zymoseptoria species reveal species-specific pathogenicity related genes and transposable element activity.</title>
        <authorList>
            <person name="Grandaubert J."/>
            <person name="Bhattacharyya A."/>
            <person name="Stukenbrock E.H."/>
        </authorList>
    </citation>
    <scope>NUCLEOTIDE SEQUENCE [LARGE SCALE GENOMIC DNA]</scope>
    <source>
        <strain evidence="1 2">Zb18110</strain>
    </source>
</reference>
<proteinExistence type="predicted"/>
<evidence type="ECO:0000313" key="1">
    <source>
        <dbReference type="EMBL" id="KJX96752.1"/>
    </source>
</evidence>
<dbReference type="AlphaFoldDB" id="A0A0F4GI55"/>
<keyword evidence="2" id="KW-1185">Reference proteome</keyword>
<dbReference type="EMBL" id="LAFY01000594">
    <property type="protein sequence ID" value="KJX96752.1"/>
    <property type="molecule type" value="Genomic_DNA"/>
</dbReference>
<sequence>MVVRAKPDPCQFLFPDREERTSGKVRIKGVLVEPVPDRTDMAVIEALKEIAKCDDTDAEKVSPEWEKELDFKMGAALDDLPAKYNRHQFLHRISAFAFRLMKQCVDAKQLDDQILSMESQKLDVRRLKHFRKIFRNGSIFHAVKQAHGEMIKDIFSKDLAQNPGAWEGYSEELIAYAIHLLRESIDTFAEYEVKRKAMGFGWQFKQTNTGFMELYDEWKKHDE</sequence>
<gene>
    <name evidence="1" type="ORF">TI39_contig602g00004</name>
</gene>
<name>A0A0F4GI55_9PEZI</name>
<protein>
    <submittedName>
        <fullName evidence="1">Uncharacterized protein</fullName>
    </submittedName>
</protein>
<organism evidence="1 2">
    <name type="scientific">Zymoseptoria brevis</name>
    <dbReference type="NCBI Taxonomy" id="1047168"/>
    <lineage>
        <taxon>Eukaryota</taxon>
        <taxon>Fungi</taxon>
        <taxon>Dikarya</taxon>
        <taxon>Ascomycota</taxon>
        <taxon>Pezizomycotina</taxon>
        <taxon>Dothideomycetes</taxon>
        <taxon>Dothideomycetidae</taxon>
        <taxon>Mycosphaerellales</taxon>
        <taxon>Mycosphaerellaceae</taxon>
        <taxon>Zymoseptoria</taxon>
    </lineage>
</organism>
<accession>A0A0F4GI55</accession>
<dbReference type="Proteomes" id="UP000033647">
    <property type="component" value="Unassembled WGS sequence"/>
</dbReference>